<keyword evidence="17" id="KW-1208">Phospholipid metabolism</keyword>
<evidence type="ECO:0000256" key="13">
    <source>
        <dbReference type="ARBA" id="ARBA00022989"/>
    </source>
</evidence>
<evidence type="ECO:0000256" key="16">
    <source>
        <dbReference type="ARBA" id="ARBA00023209"/>
    </source>
</evidence>
<evidence type="ECO:0000256" key="3">
    <source>
        <dbReference type="ARBA" id="ARBA00005119"/>
    </source>
</evidence>
<evidence type="ECO:0000256" key="11">
    <source>
        <dbReference type="ARBA" id="ARBA00022692"/>
    </source>
</evidence>
<evidence type="ECO:0000256" key="12">
    <source>
        <dbReference type="ARBA" id="ARBA00022695"/>
    </source>
</evidence>
<accession>A0ABV9Q2V3</accession>
<evidence type="ECO:0000256" key="4">
    <source>
        <dbReference type="ARBA" id="ARBA00005189"/>
    </source>
</evidence>
<comment type="pathway">
    <text evidence="4">Lipid metabolism.</text>
</comment>
<sequence>MLYQRVLTGIIGGPGILALVYLGGAWFTGLISFLGIVGFSEFLRMKGYRYFEIPSLAGFLLTLIWILFGAEWLHSKEAALLWVVYGFLLLTVGMKNRFTFRDISYILVGTIYIGLSLHYVLKLRGLPDGLWLVLFVLFSIWATDIAAYFVGKAVRGPKIWPSISPNKTVSGTIGGVAAAALVGIAYSLFLGTDHPIQQWIVGAMAISVAGQIGDFVESGLKRSLDVKDSGEIIPGHGGVLDRFDSLLFAAPIAYYLLVLVFDF</sequence>
<evidence type="ECO:0000256" key="10">
    <source>
        <dbReference type="ARBA" id="ARBA00022679"/>
    </source>
</evidence>
<feature type="transmembrane region" description="Helical" evidence="19">
    <location>
        <begin position="79"/>
        <end position="96"/>
    </location>
</feature>
<comment type="catalytic activity">
    <reaction evidence="1 18">
        <text>a 1,2-diacyl-sn-glycero-3-phosphate + CTP + H(+) = a CDP-1,2-diacyl-sn-glycerol + diphosphate</text>
        <dbReference type="Rhea" id="RHEA:16229"/>
        <dbReference type="ChEBI" id="CHEBI:15378"/>
        <dbReference type="ChEBI" id="CHEBI:33019"/>
        <dbReference type="ChEBI" id="CHEBI:37563"/>
        <dbReference type="ChEBI" id="CHEBI:58332"/>
        <dbReference type="ChEBI" id="CHEBI:58608"/>
        <dbReference type="EC" id="2.7.7.41"/>
    </reaction>
</comment>
<dbReference type="GO" id="GO:0016779">
    <property type="term" value="F:nucleotidyltransferase activity"/>
    <property type="evidence" value="ECO:0007669"/>
    <property type="project" value="UniProtKB-KW"/>
</dbReference>
<evidence type="ECO:0000313" key="21">
    <source>
        <dbReference type="Proteomes" id="UP001596002"/>
    </source>
</evidence>
<protein>
    <recommendedName>
        <fullName evidence="7 18">Phosphatidate cytidylyltransferase</fullName>
        <ecNumber evidence="6 18">2.7.7.41</ecNumber>
    </recommendedName>
</protein>
<keyword evidence="10 18" id="KW-0808">Transferase</keyword>
<dbReference type="Proteomes" id="UP001596002">
    <property type="component" value="Unassembled WGS sequence"/>
</dbReference>
<comment type="similarity">
    <text evidence="5 18">Belongs to the CDS family.</text>
</comment>
<evidence type="ECO:0000256" key="18">
    <source>
        <dbReference type="RuleBase" id="RU003938"/>
    </source>
</evidence>
<feature type="transmembrane region" description="Helical" evidence="19">
    <location>
        <begin position="129"/>
        <end position="150"/>
    </location>
</feature>
<evidence type="ECO:0000256" key="19">
    <source>
        <dbReference type="SAM" id="Phobius"/>
    </source>
</evidence>
<evidence type="ECO:0000256" key="9">
    <source>
        <dbReference type="ARBA" id="ARBA00022516"/>
    </source>
</evidence>
<dbReference type="InterPro" id="IPR000374">
    <property type="entry name" value="PC_trans"/>
</dbReference>
<keyword evidence="14" id="KW-0443">Lipid metabolism</keyword>
<evidence type="ECO:0000313" key="20">
    <source>
        <dbReference type="EMBL" id="MFC4768821.1"/>
    </source>
</evidence>
<feature type="transmembrane region" description="Helical" evidence="19">
    <location>
        <begin position="51"/>
        <end position="73"/>
    </location>
</feature>
<evidence type="ECO:0000256" key="8">
    <source>
        <dbReference type="ARBA" id="ARBA00022475"/>
    </source>
</evidence>
<evidence type="ECO:0000256" key="15">
    <source>
        <dbReference type="ARBA" id="ARBA00023136"/>
    </source>
</evidence>
<gene>
    <name evidence="20" type="ORF">ACFO8Q_15855</name>
</gene>
<reference evidence="21" key="1">
    <citation type="journal article" date="2019" name="Int. J. Syst. Evol. Microbiol.">
        <title>The Global Catalogue of Microorganisms (GCM) 10K type strain sequencing project: providing services to taxonomists for standard genome sequencing and annotation.</title>
        <authorList>
            <consortium name="The Broad Institute Genomics Platform"/>
            <consortium name="The Broad Institute Genome Sequencing Center for Infectious Disease"/>
            <person name="Wu L."/>
            <person name="Ma J."/>
        </authorList>
    </citation>
    <scope>NUCLEOTIDE SEQUENCE [LARGE SCALE GENOMIC DNA]</scope>
    <source>
        <strain evidence="21">WYCCWR 12678</strain>
    </source>
</reference>
<dbReference type="EMBL" id="JBHSHC010000112">
    <property type="protein sequence ID" value="MFC4768821.1"/>
    <property type="molecule type" value="Genomic_DNA"/>
</dbReference>
<keyword evidence="11 18" id="KW-0812">Transmembrane</keyword>
<evidence type="ECO:0000256" key="1">
    <source>
        <dbReference type="ARBA" id="ARBA00001698"/>
    </source>
</evidence>
<dbReference type="PROSITE" id="PS01315">
    <property type="entry name" value="CDS"/>
    <property type="match status" value="1"/>
</dbReference>
<keyword evidence="16" id="KW-0594">Phospholipid biosynthesis</keyword>
<name>A0ABV9Q2V3_9BACL</name>
<dbReference type="PANTHER" id="PTHR46382">
    <property type="entry name" value="PHOSPHATIDATE CYTIDYLYLTRANSFERASE"/>
    <property type="match status" value="1"/>
</dbReference>
<dbReference type="PANTHER" id="PTHR46382:SF1">
    <property type="entry name" value="PHOSPHATIDATE CYTIDYLYLTRANSFERASE"/>
    <property type="match status" value="1"/>
</dbReference>
<evidence type="ECO:0000256" key="14">
    <source>
        <dbReference type="ARBA" id="ARBA00023098"/>
    </source>
</evidence>
<feature type="transmembrane region" description="Helical" evidence="19">
    <location>
        <begin position="171"/>
        <end position="190"/>
    </location>
</feature>
<keyword evidence="8" id="KW-1003">Cell membrane</keyword>
<keyword evidence="9" id="KW-0444">Lipid biosynthesis</keyword>
<dbReference type="RefSeq" id="WP_380026769.1">
    <property type="nucleotide sequence ID" value="NZ_JBHSHC010000112.1"/>
</dbReference>
<dbReference type="Pfam" id="PF01148">
    <property type="entry name" value="CTP_transf_1"/>
    <property type="match status" value="1"/>
</dbReference>
<evidence type="ECO:0000256" key="17">
    <source>
        <dbReference type="ARBA" id="ARBA00023264"/>
    </source>
</evidence>
<comment type="pathway">
    <text evidence="3 18">Phospholipid metabolism; CDP-diacylglycerol biosynthesis; CDP-diacylglycerol from sn-glycerol 3-phosphate: step 3/3.</text>
</comment>
<evidence type="ECO:0000256" key="5">
    <source>
        <dbReference type="ARBA" id="ARBA00010185"/>
    </source>
</evidence>
<organism evidence="20 21">
    <name type="scientific">Effusibacillus consociatus</name>
    <dbReference type="NCBI Taxonomy" id="1117041"/>
    <lineage>
        <taxon>Bacteria</taxon>
        <taxon>Bacillati</taxon>
        <taxon>Bacillota</taxon>
        <taxon>Bacilli</taxon>
        <taxon>Bacillales</taxon>
        <taxon>Alicyclobacillaceae</taxon>
        <taxon>Effusibacillus</taxon>
    </lineage>
</organism>
<keyword evidence="21" id="KW-1185">Reference proteome</keyword>
<proteinExistence type="inferred from homology"/>
<comment type="caution">
    <text evidence="20">The sequence shown here is derived from an EMBL/GenBank/DDBJ whole genome shotgun (WGS) entry which is preliminary data.</text>
</comment>
<keyword evidence="13 19" id="KW-1133">Transmembrane helix</keyword>
<feature type="transmembrane region" description="Helical" evidence="19">
    <location>
        <begin position="103"/>
        <end position="123"/>
    </location>
</feature>
<feature type="transmembrane region" description="Helical" evidence="19">
    <location>
        <begin position="16"/>
        <end position="39"/>
    </location>
</feature>
<evidence type="ECO:0000256" key="6">
    <source>
        <dbReference type="ARBA" id="ARBA00012487"/>
    </source>
</evidence>
<dbReference type="EC" id="2.7.7.41" evidence="6 18"/>
<feature type="transmembrane region" description="Helical" evidence="19">
    <location>
        <begin position="243"/>
        <end position="261"/>
    </location>
</feature>
<comment type="subcellular location">
    <subcellularLocation>
        <location evidence="2">Cell membrane</location>
        <topology evidence="2">Multi-pass membrane protein</topology>
    </subcellularLocation>
</comment>
<evidence type="ECO:0000256" key="7">
    <source>
        <dbReference type="ARBA" id="ARBA00019373"/>
    </source>
</evidence>
<keyword evidence="15 19" id="KW-0472">Membrane</keyword>
<keyword evidence="12 18" id="KW-0548">Nucleotidyltransferase</keyword>
<evidence type="ECO:0000256" key="2">
    <source>
        <dbReference type="ARBA" id="ARBA00004651"/>
    </source>
</evidence>